<comment type="caution">
    <text evidence="1">The sequence shown here is derived from an EMBL/GenBank/DDBJ whole genome shotgun (WGS) entry which is preliminary data.</text>
</comment>
<evidence type="ECO:0000313" key="2">
    <source>
        <dbReference type="Proteomes" id="UP000299102"/>
    </source>
</evidence>
<accession>A0A4C1UU81</accession>
<dbReference type="AlphaFoldDB" id="A0A4C1UU81"/>
<name>A0A4C1UU81_EUMVA</name>
<proteinExistence type="predicted"/>
<protein>
    <submittedName>
        <fullName evidence="1">Uncharacterized protein</fullName>
    </submittedName>
</protein>
<keyword evidence="2" id="KW-1185">Reference proteome</keyword>
<gene>
    <name evidence="1" type="ORF">EVAR_22933_1</name>
</gene>
<dbReference type="EMBL" id="BGZK01000227">
    <property type="protein sequence ID" value="GBP30031.1"/>
    <property type="molecule type" value="Genomic_DNA"/>
</dbReference>
<dbReference type="Proteomes" id="UP000299102">
    <property type="component" value="Unassembled WGS sequence"/>
</dbReference>
<sequence length="115" mass="13159">MQSAVYTRPVSAMARVAPIVGSSLSRRSFRVRVASRTYLDAPWICFEFRHRLLQCECLLLHHVVCGRCLSSTRTQRPMKCKKDRSFRVLSLACSAQAERENESCFSCVQPTFIDL</sequence>
<reference evidence="1 2" key="1">
    <citation type="journal article" date="2019" name="Commun. Biol.">
        <title>The bagworm genome reveals a unique fibroin gene that provides high tensile strength.</title>
        <authorList>
            <person name="Kono N."/>
            <person name="Nakamura H."/>
            <person name="Ohtoshi R."/>
            <person name="Tomita M."/>
            <person name="Numata K."/>
            <person name="Arakawa K."/>
        </authorList>
    </citation>
    <scope>NUCLEOTIDE SEQUENCE [LARGE SCALE GENOMIC DNA]</scope>
</reference>
<organism evidence="1 2">
    <name type="scientific">Eumeta variegata</name>
    <name type="common">Bagworm moth</name>
    <name type="synonym">Eumeta japonica</name>
    <dbReference type="NCBI Taxonomy" id="151549"/>
    <lineage>
        <taxon>Eukaryota</taxon>
        <taxon>Metazoa</taxon>
        <taxon>Ecdysozoa</taxon>
        <taxon>Arthropoda</taxon>
        <taxon>Hexapoda</taxon>
        <taxon>Insecta</taxon>
        <taxon>Pterygota</taxon>
        <taxon>Neoptera</taxon>
        <taxon>Endopterygota</taxon>
        <taxon>Lepidoptera</taxon>
        <taxon>Glossata</taxon>
        <taxon>Ditrysia</taxon>
        <taxon>Tineoidea</taxon>
        <taxon>Psychidae</taxon>
        <taxon>Oiketicinae</taxon>
        <taxon>Eumeta</taxon>
    </lineage>
</organism>
<evidence type="ECO:0000313" key="1">
    <source>
        <dbReference type="EMBL" id="GBP30031.1"/>
    </source>
</evidence>